<protein>
    <submittedName>
        <fullName evidence="2">Uncharacterized protein</fullName>
    </submittedName>
</protein>
<feature type="region of interest" description="Disordered" evidence="1">
    <location>
        <begin position="1"/>
        <end position="40"/>
    </location>
</feature>
<proteinExistence type="predicted"/>
<accession>A0AAV4WCH5</accession>
<evidence type="ECO:0000313" key="2">
    <source>
        <dbReference type="EMBL" id="GIY80342.1"/>
    </source>
</evidence>
<dbReference type="EMBL" id="BPLR01016001">
    <property type="protein sequence ID" value="GIY80342.1"/>
    <property type="molecule type" value="Genomic_DNA"/>
</dbReference>
<keyword evidence="3" id="KW-1185">Reference proteome</keyword>
<name>A0AAV4WCH5_CAEEX</name>
<dbReference type="Proteomes" id="UP001054945">
    <property type="component" value="Unassembled WGS sequence"/>
</dbReference>
<comment type="caution">
    <text evidence="2">The sequence shown here is derived from an EMBL/GenBank/DDBJ whole genome shotgun (WGS) entry which is preliminary data.</text>
</comment>
<sequence>MFSWNGGKSEAARRNAEGEAAVGSDRGGGRSLPEGPGDDSEKWLRSLFSFPGGCDPLSVGRIICCANYLEELLSQRKRLHVRQMIHLSFLQ</sequence>
<reference evidence="2 3" key="1">
    <citation type="submission" date="2021-06" db="EMBL/GenBank/DDBJ databases">
        <title>Caerostris extrusa draft genome.</title>
        <authorList>
            <person name="Kono N."/>
            <person name="Arakawa K."/>
        </authorList>
    </citation>
    <scope>NUCLEOTIDE SEQUENCE [LARGE SCALE GENOMIC DNA]</scope>
</reference>
<evidence type="ECO:0000256" key="1">
    <source>
        <dbReference type="SAM" id="MobiDB-lite"/>
    </source>
</evidence>
<evidence type="ECO:0000313" key="3">
    <source>
        <dbReference type="Proteomes" id="UP001054945"/>
    </source>
</evidence>
<dbReference type="AlphaFoldDB" id="A0AAV4WCH5"/>
<organism evidence="2 3">
    <name type="scientific">Caerostris extrusa</name>
    <name type="common">Bark spider</name>
    <name type="synonym">Caerostris bankana</name>
    <dbReference type="NCBI Taxonomy" id="172846"/>
    <lineage>
        <taxon>Eukaryota</taxon>
        <taxon>Metazoa</taxon>
        <taxon>Ecdysozoa</taxon>
        <taxon>Arthropoda</taxon>
        <taxon>Chelicerata</taxon>
        <taxon>Arachnida</taxon>
        <taxon>Araneae</taxon>
        <taxon>Araneomorphae</taxon>
        <taxon>Entelegynae</taxon>
        <taxon>Araneoidea</taxon>
        <taxon>Araneidae</taxon>
        <taxon>Caerostris</taxon>
    </lineage>
</organism>
<gene>
    <name evidence="2" type="ORF">CEXT_575961</name>
</gene>